<proteinExistence type="predicted"/>
<dbReference type="GO" id="GO:0051782">
    <property type="term" value="P:negative regulation of cell division"/>
    <property type="evidence" value="ECO:0007669"/>
    <property type="project" value="TreeGrafter"/>
</dbReference>
<accession>A0A6F8ZDT2</accession>
<evidence type="ECO:0000256" key="1">
    <source>
        <dbReference type="ARBA" id="ARBA00022741"/>
    </source>
</evidence>
<evidence type="ECO:0000259" key="4">
    <source>
        <dbReference type="Pfam" id="PF01656"/>
    </source>
</evidence>
<name>A0A6F8ZDT2_9FIRM</name>
<dbReference type="InterPro" id="IPR027417">
    <property type="entry name" value="P-loop_NTPase"/>
</dbReference>
<dbReference type="PIRSF" id="PIRSF003092">
    <property type="entry name" value="MinD"/>
    <property type="match status" value="1"/>
</dbReference>
<dbReference type="InterPro" id="IPR025501">
    <property type="entry name" value="MinD_FleN"/>
</dbReference>
<dbReference type="GO" id="GO:0005524">
    <property type="term" value="F:ATP binding"/>
    <property type="evidence" value="ECO:0007669"/>
    <property type="project" value="UniProtKB-KW"/>
</dbReference>
<dbReference type="GO" id="GO:0016887">
    <property type="term" value="F:ATP hydrolysis activity"/>
    <property type="evidence" value="ECO:0007669"/>
    <property type="project" value="TreeGrafter"/>
</dbReference>
<evidence type="ECO:0000256" key="3">
    <source>
        <dbReference type="PIRSR" id="PIRSR003092-1"/>
    </source>
</evidence>
<evidence type="ECO:0000256" key="2">
    <source>
        <dbReference type="ARBA" id="ARBA00022840"/>
    </source>
</evidence>
<dbReference type="Gene3D" id="3.40.50.300">
    <property type="entry name" value="P-loop containing nucleotide triphosphate hydrolases"/>
    <property type="match status" value="1"/>
</dbReference>
<keyword evidence="6" id="KW-1185">Reference proteome</keyword>
<organism evidence="5 6">
    <name type="scientific">Candidatus Hydrogenisulfobacillus filiaventi</name>
    <dbReference type="NCBI Taxonomy" id="2707344"/>
    <lineage>
        <taxon>Bacteria</taxon>
        <taxon>Bacillati</taxon>
        <taxon>Bacillota</taxon>
        <taxon>Clostridia</taxon>
        <taxon>Eubacteriales</taxon>
        <taxon>Clostridiales Family XVII. Incertae Sedis</taxon>
        <taxon>Candidatus Hydrogenisulfobacillus</taxon>
    </lineage>
</organism>
<protein>
    <submittedName>
        <fullName evidence="5">Site-determining protein</fullName>
    </submittedName>
</protein>
<gene>
    <name evidence="5" type="ORF">R50_0522</name>
</gene>
<dbReference type="PANTHER" id="PTHR43384:SF4">
    <property type="entry name" value="CELLULOSE BIOSYNTHESIS PROTEIN BCSQ-RELATED"/>
    <property type="match status" value="1"/>
</dbReference>
<dbReference type="GO" id="GO:0009898">
    <property type="term" value="C:cytoplasmic side of plasma membrane"/>
    <property type="evidence" value="ECO:0007669"/>
    <property type="project" value="TreeGrafter"/>
</dbReference>
<reference evidence="5 6" key="1">
    <citation type="submission" date="2020-02" db="EMBL/GenBank/DDBJ databases">
        <authorList>
            <person name="Hogendoorn C."/>
        </authorList>
    </citation>
    <scope>NUCLEOTIDE SEQUENCE [LARGE SCALE GENOMIC DNA]</scope>
    <source>
        <strain evidence="5">R501</strain>
    </source>
</reference>
<dbReference type="InterPro" id="IPR002586">
    <property type="entry name" value="CobQ/CobB/MinD/ParA_Nub-bd_dom"/>
</dbReference>
<evidence type="ECO:0000313" key="6">
    <source>
        <dbReference type="Proteomes" id="UP000503399"/>
    </source>
</evidence>
<dbReference type="InterPro" id="IPR050625">
    <property type="entry name" value="ParA/MinD_ATPase"/>
</dbReference>
<dbReference type="GO" id="GO:0005829">
    <property type="term" value="C:cytosol"/>
    <property type="evidence" value="ECO:0007669"/>
    <property type="project" value="TreeGrafter"/>
</dbReference>
<dbReference type="CDD" id="cd02038">
    <property type="entry name" value="FlhG-like"/>
    <property type="match status" value="1"/>
</dbReference>
<keyword evidence="2 3" id="KW-0067">ATP-binding</keyword>
<dbReference type="AlphaFoldDB" id="A0A6F8ZDT2"/>
<dbReference type="EMBL" id="LR778114">
    <property type="protein sequence ID" value="CAB1128028.1"/>
    <property type="molecule type" value="Genomic_DNA"/>
</dbReference>
<dbReference type="Pfam" id="PF01656">
    <property type="entry name" value="CbiA"/>
    <property type="match status" value="1"/>
</dbReference>
<dbReference type="InterPro" id="IPR033875">
    <property type="entry name" value="FlhG"/>
</dbReference>
<dbReference type="PANTHER" id="PTHR43384">
    <property type="entry name" value="SEPTUM SITE-DETERMINING PROTEIN MIND HOMOLOG, CHLOROPLASTIC-RELATED"/>
    <property type="match status" value="1"/>
</dbReference>
<feature type="domain" description="CobQ/CobB/MinD/ParA nucleotide binding" evidence="4">
    <location>
        <begin position="35"/>
        <end position="249"/>
    </location>
</feature>
<evidence type="ECO:0000313" key="5">
    <source>
        <dbReference type="EMBL" id="CAB1128028.1"/>
    </source>
</evidence>
<dbReference type="SUPFAM" id="SSF52540">
    <property type="entry name" value="P-loop containing nucleoside triphosphate hydrolases"/>
    <property type="match status" value="1"/>
</dbReference>
<dbReference type="Proteomes" id="UP000503399">
    <property type="component" value="Chromosome"/>
</dbReference>
<sequence>MTAKQADHLRGWIEAQGGRIREQIRQGGSSGARVLAITSGKGGVGKTTLAVNLALDLVLKGERVILLDADLGLANVNILLGIEPRHTLWDVVEGSRGLADIVEPGPYGLKLVPGASGLAALARLDPPTLDALVSGFRELDRACDWLIADTGAGIAPGVLAFSLAADAVLVVTQPEPTALTDAYGLIKALWAEGYTGAVQLVVNRVRNERQGLEVAGRLKELARRALGVEVTPVGVVRDDPAVHHALMRQAAFIDHQPPGPAAQDIHRLGDQLLGRARPAGGGGIRGFMARMFDRYRALAAEDVPSSGEGG</sequence>
<keyword evidence="1 3" id="KW-0547">Nucleotide-binding</keyword>
<dbReference type="KEGG" id="hfv:R50_0522"/>
<feature type="binding site" evidence="3">
    <location>
        <begin position="41"/>
        <end position="48"/>
    </location>
    <ligand>
        <name>ATP</name>
        <dbReference type="ChEBI" id="CHEBI:30616"/>
    </ligand>
</feature>